<dbReference type="InterPro" id="IPR036444">
    <property type="entry name" value="PLipase_A2_dom_sf"/>
</dbReference>
<proteinExistence type="predicted"/>
<reference evidence="1" key="2">
    <citation type="submission" date="2024-10" db="UniProtKB">
        <authorList>
            <consortium name="EnsemblProtists"/>
        </authorList>
    </citation>
    <scope>IDENTIFICATION</scope>
</reference>
<name>A0A0D3J5D6_EMIH1</name>
<dbReference type="AlphaFoldDB" id="A0A0D3J5D6"/>
<dbReference type="PaxDb" id="2903-EOD18721"/>
<dbReference type="Proteomes" id="UP000013827">
    <property type="component" value="Unassembled WGS sequence"/>
</dbReference>
<dbReference type="RefSeq" id="XP_005771150.1">
    <property type="nucleotide sequence ID" value="XM_005771093.1"/>
</dbReference>
<accession>A0A0D3J5D6</accession>
<evidence type="ECO:0000313" key="1">
    <source>
        <dbReference type="EnsemblProtists" id="EOD18721"/>
    </source>
</evidence>
<dbReference type="EnsemblProtists" id="EOD18721">
    <property type="protein sequence ID" value="EOD18721"/>
    <property type="gene ID" value="EMIHUDRAFT_445072"/>
</dbReference>
<dbReference type="GO" id="GO:0050482">
    <property type="term" value="P:arachidonate secretion"/>
    <property type="evidence" value="ECO:0007669"/>
    <property type="project" value="InterPro"/>
</dbReference>
<keyword evidence="2" id="KW-1185">Reference proteome</keyword>
<dbReference type="GeneID" id="17264264"/>
<evidence type="ECO:0000313" key="2">
    <source>
        <dbReference type="Proteomes" id="UP000013827"/>
    </source>
</evidence>
<dbReference type="KEGG" id="ehx:EMIHUDRAFT_445072"/>
<dbReference type="GO" id="GO:0006644">
    <property type="term" value="P:phospholipid metabolic process"/>
    <property type="evidence" value="ECO:0007669"/>
    <property type="project" value="InterPro"/>
</dbReference>
<evidence type="ECO:0008006" key="3">
    <source>
        <dbReference type="Google" id="ProtNLM"/>
    </source>
</evidence>
<sequence>MQTQAHKGYRVAAGLMLGVIALTGIGASISRRGAGARSEGSAAEMPDAGVAAPITAPTEKAFRVCGQYCGDNWCSGQKIKESDCALLPELAEPEHCYDRCCQNHDFCCTAGHEQRDCNHNMVDCVQACAATDFGNAEMANWLQCGFALEAAMSVIQRCECGLCPTPQSAWDEMMDPGHADKLRRQYNGSRTRPGWYQFG</sequence>
<protein>
    <recommendedName>
        <fullName evidence="3">Phospholipase A2 domain-containing protein</fullName>
    </recommendedName>
</protein>
<reference evidence="2" key="1">
    <citation type="journal article" date="2013" name="Nature">
        <title>Pan genome of the phytoplankton Emiliania underpins its global distribution.</title>
        <authorList>
            <person name="Read B.A."/>
            <person name="Kegel J."/>
            <person name="Klute M.J."/>
            <person name="Kuo A."/>
            <person name="Lefebvre S.C."/>
            <person name="Maumus F."/>
            <person name="Mayer C."/>
            <person name="Miller J."/>
            <person name="Monier A."/>
            <person name="Salamov A."/>
            <person name="Young J."/>
            <person name="Aguilar M."/>
            <person name="Claverie J.M."/>
            <person name="Frickenhaus S."/>
            <person name="Gonzalez K."/>
            <person name="Herman E.K."/>
            <person name="Lin Y.C."/>
            <person name="Napier J."/>
            <person name="Ogata H."/>
            <person name="Sarno A.F."/>
            <person name="Shmutz J."/>
            <person name="Schroeder D."/>
            <person name="de Vargas C."/>
            <person name="Verret F."/>
            <person name="von Dassow P."/>
            <person name="Valentin K."/>
            <person name="Van de Peer Y."/>
            <person name="Wheeler G."/>
            <person name="Dacks J.B."/>
            <person name="Delwiche C.F."/>
            <person name="Dyhrman S.T."/>
            <person name="Glockner G."/>
            <person name="John U."/>
            <person name="Richards T."/>
            <person name="Worden A.Z."/>
            <person name="Zhang X."/>
            <person name="Grigoriev I.V."/>
            <person name="Allen A.E."/>
            <person name="Bidle K."/>
            <person name="Borodovsky M."/>
            <person name="Bowler C."/>
            <person name="Brownlee C."/>
            <person name="Cock J.M."/>
            <person name="Elias M."/>
            <person name="Gladyshev V.N."/>
            <person name="Groth M."/>
            <person name="Guda C."/>
            <person name="Hadaegh A."/>
            <person name="Iglesias-Rodriguez M.D."/>
            <person name="Jenkins J."/>
            <person name="Jones B.M."/>
            <person name="Lawson T."/>
            <person name="Leese F."/>
            <person name="Lindquist E."/>
            <person name="Lobanov A."/>
            <person name="Lomsadze A."/>
            <person name="Malik S.B."/>
            <person name="Marsh M.E."/>
            <person name="Mackinder L."/>
            <person name="Mock T."/>
            <person name="Mueller-Roeber B."/>
            <person name="Pagarete A."/>
            <person name="Parker M."/>
            <person name="Probert I."/>
            <person name="Quesneville H."/>
            <person name="Raines C."/>
            <person name="Rensing S.A."/>
            <person name="Riano-Pachon D.M."/>
            <person name="Richier S."/>
            <person name="Rokitta S."/>
            <person name="Shiraiwa Y."/>
            <person name="Soanes D.M."/>
            <person name="van der Giezen M."/>
            <person name="Wahlund T.M."/>
            <person name="Williams B."/>
            <person name="Wilson W."/>
            <person name="Wolfe G."/>
            <person name="Wurch L.L."/>
        </authorList>
    </citation>
    <scope>NUCLEOTIDE SEQUENCE</scope>
</reference>
<dbReference type="HOGENOM" id="CLU_1374469_0_0_1"/>
<organism evidence="1 2">
    <name type="scientific">Emiliania huxleyi (strain CCMP1516)</name>
    <dbReference type="NCBI Taxonomy" id="280463"/>
    <lineage>
        <taxon>Eukaryota</taxon>
        <taxon>Haptista</taxon>
        <taxon>Haptophyta</taxon>
        <taxon>Prymnesiophyceae</taxon>
        <taxon>Isochrysidales</taxon>
        <taxon>Noelaerhabdaceae</taxon>
        <taxon>Emiliania</taxon>
    </lineage>
</organism>
<dbReference type="Gene3D" id="1.20.90.10">
    <property type="entry name" value="Phospholipase A2 domain"/>
    <property type="match status" value="1"/>
</dbReference>
<dbReference type="GO" id="GO:0004623">
    <property type="term" value="F:phospholipase A2 activity"/>
    <property type="evidence" value="ECO:0007669"/>
    <property type="project" value="InterPro"/>
</dbReference>